<dbReference type="GO" id="GO:0003684">
    <property type="term" value="F:damaged DNA binding"/>
    <property type="evidence" value="ECO:0007669"/>
    <property type="project" value="InterPro"/>
</dbReference>
<organism evidence="12 13">
    <name type="scientific">Oleoguttula mirabilis</name>
    <dbReference type="NCBI Taxonomy" id="1507867"/>
    <lineage>
        <taxon>Eukaryota</taxon>
        <taxon>Fungi</taxon>
        <taxon>Dikarya</taxon>
        <taxon>Ascomycota</taxon>
        <taxon>Pezizomycotina</taxon>
        <taxon>Dothideomycetes</taxon>
        <taxon>Dothideomycetidae</taxon>
        <taxon>Mycosphaerellales</taxon>
        <taxon>Teratosphaeriaceae</taxon>
        <taxon>Oleoguttula</taxon>
    </lineage>
</organism>
<evidence type="ECO:0000256" key="8">
    <source>
        <dbReference type="ARBA" id="ARBA00023268"/>
    </source>
</evidence>
<keyword evidence="7" id="KW-0456">Lyase</keyword>
<feature type="region of interest" description="Disordered" evidence="10">
    <location>
        <begin position="303"/>
        <end position="463"/>
    </location>
</feature>
<dbReference type="InterPro" id="IPR035937">
    <property type="entry name" value="FPG_N"/>
</dbReference>
<dbReference type="GO" id="GO:0008270">
    <property type="term" value="F:zinc ion binding"/>
    <property type="evidence" value="ECO:0007669"/>
    <property type="project" value="InterPro"/>
</dbReference>
<dbReference type="Proteomes" id="UP001324427">
    <property type="component" value="Unassembled WGS sequence"/>
</dbReference>
<dbReference type="Pfam" id="PF06831">
    <property type="entry name" value="H2TH"/>
    <property type="match status" value="1"/>
</dbReference>
<protein>
    <recommendedName>
        <fullName evidence="11">Formamidopyrimidine-DNA glycosylase catalytic domain-containing protein</fullName>
    </recommendedName>
</protein>
<evidence type="ECO:0000256" key="2">
    <source>
        <dbReference type="ARBA" id="ARBA00009409"/>
    </source>
</evidence>
<name>A0AAV9JPZ1_9PEZI</name>
<keyword evidence="8" id="KW-0511">Multifunctional enzyme</keyword>
<dbReference type="CDD" id="cd08972">
    <property type="entry name" value="PF_Nei_N"/>
    <property type="match status" value="1"/>
</dbReference>
<dbReference type="SMART" id="SM01232">
    <property type="entry name" value="H2TH"/>
    <property type="match status" value="1"/>
</dbReference>
<dbReference type="GO" id="GO:0003906">
    <property type="term" value="F:DNA-(apurinic or apyrimidinic site) endonuclease activity"/>
    <property type="evidence" value="ECO:0007669"/>
    <property type="project" value="InterPro"/>
</dbReference>
<dbReference type="SMART" id="SM00898">
    <property type="entry name" value="Fapy_DNA_glyco"/>
    <property type="match status" value="1"/>
</dbReference>
<evidence type="ECO:0000256" key="6">
    <source>
        <dbReference type="ARBA" id="ARBA00023204"/>
    </source>
</evidence>
<dbReference type="GO" id="GO:0006284">
    <property type="term" value="P:base-excision repair"/>
    <property type="evidence" value="ECO:0007669"/>
    <property type="project" value="InterPro"/>
</dbReference>
<comment type="catalytic activity">
    <reaction evidence="1">
        <text>Hydrolysis of DNA containing ring-opened 7-methylguanine residues, releasing 2,6-diamino-4-hydroxy-5-(N-methyl)formamidopyrimidine.</text>
        <dbReference type="EC" id="3.2.2.23"/>
    </reaction>
</comment>
<keyword evidence="13" id="KW-1185">Reference proteome</keyword>
<dbReference type="InterPro" id="IPR012319">
    <property type="entry name" value="FPG_cat"/>
</dbReference>
<feature type="compositionally biased region" description="Basic residues" evidence="10">
    <location>
        <begin position="323"/>
        <end position="332"/>
    </location>
</feature>
<dbReference type="PANTHER" id="PTHR22993:SF9">
    <property type="entry name" value="FORMAMIDOPYRIMIDINE-DNA GLYCOSYLASE"/>
    <property type="match status" value="1"/>
</dbReference>
<dbReference type="SUPFAM" id="SSF46946">
    <property type="entry name" value="S13-like H2TH domain"/>
    <property type="match status" value="1"/>
</dbReference>
<keyword evidence="4" id="KW-0378">Hydrolase</keyword>
<dbReference type="GO" id="GO:0016829">
    <property type="term" value="F:lyase activity"/>
    <property type="evidence" value="ECO:0007669"/>
    <property type="project" value="UniProtKB-KW"/>
</dbReference>
<evidence type="ECO:0000256" key="9">
    <source>
        <dbReference type="ARBA" id="ARBA00023295"/>
    </source>
</evidence>
<dbReference type="GO" id="GO:0005634">
    <property type="term" value="C:nucleus"/>
    <property type="evidence" value="ECO:0007669"/>
    <property type="project" value="TreeGrafter"/>
</dbReference>
<keyword evidence="5" id="KW-0238">DNA-binding</keyword>
<keyword evidence="3" id="KW-0227">DNA damage</keyword>
<dbReference type="InterPro" id="IPR015886">
    <property type="entry name" value="H2TH_FPG"/>
</dbReference>
<evidence type="ECO:0000256" key="5">
    <source>
        <dbReference type="ARBA" id="ARBA00023125"/>
    </source>
</evidence>
<evidence type="ECO:0000313" key="12">
    <source>
        <dbReference type="EMBL" id="KAK4547477.1"/>
    </source>
</evidence>
<evidence type="ECO:0000256" key="10">
    <source>
        <dbReference type="SAM" id="MobiDB-lite"/>
    </source>
</evidence>
<evidence type="ECO:0000256" key="4">
    <source>
        <dbReference type="ARBA" id="ARBA00022801"/>
    </source>
</evidence>
<comment type="caution">
    <text evidence="12">The sequence shown here is derived from an EMBL/GenBank/DDBJ whole genome shotgun (WGS) entry which is preliminary data.</text>
</comment>
<dbReference type="PANTHER" id="PTHR22993">
    <property type="entry name" value="FORMAMIDOPYRIMIDINE-DNA GLYCOSYLASE"/>
    <property type="match status" value="1"/>
</dbReference>
<feature type="compositionally biased region" description="Acidic residues" evidence="10">
    <location>
        <begin position="407"/>
        <end position="420"/>
    </location>
</feature>
<sequence>MPEIGEVARVVHYLHKHLLHRTITTCTATPDDIVYGKVGTTAEAFQSALTGRKVTGAEQQGKYFYLTFDRPPHAVMHLGMTGWVEVEGVETRYYKQAKPKKGEAEAQEWPPKYTKFVVKCAKAKVDGEEREAVQAAFVDARRLARIRLVDCPAADIRQHSPLKENGPDPVRDKDIVTVEWLGKLLGRKRVPVKALLLDQANLSGVGNWVADEVLYQARIHPEQYSNSFSEAQVKDLHEALMGVCTLAVETLADSTQFPDTWLMKYRWDKGKKDANVLPNGEKIVHIKVGGRTSAIVPSVQNKTGAVAGDVKDEDEAEDGAGKKAGKGRKRKPKDPSDDEEEVDEKPAARTGRASKRAKVEPESAAEEEVAKPAAKKGRKKTASAPNGVKDEHEDEDVETQTNGGAEAAEDDAERDEEAPEPAEKASKGKKAAPKTKKGAKKVAEKPAAAAESAGSRRSGRMRS</sequence>
<evidence type="ECO:0000256" key="3">
    <source>
        <dbReference type="ARBA" id="ARBA00022763"/>
    </source>
</evidence>
<dbReference type="EMBL" id="JAVFHQ010000011">
    <property type="protein sequence ID" value="KAK4547477.1"/>
    <property type="molecule type" value="Genomic_DNA"/>
</dbReference>
<dbReference type="SUPFAM" id="SSF81624">
    <property type="entry name" value="N-terminal domain of MutM-like DNA repair proteins"/>
    <property type="match status" value="1"/>
</dbReference>
<gene>
    <name evidence="12" type="ORF">LTR36_001133</name>
</gene>
<evidence type="ECO:0000256" key="1">
    <source>
        <dbReference type="ARBA" id="ARBA00001668"/>
    </source>
</evidence>
<feature type="domain" description="Formamidopyrimidine-DNA glycosylase catalytic" evidence="11">
    <location>
        <begin position="2"/>
        <end position="144"/>
    </location>
</feature>
<dbReference type="AlphaFoldDB" id="A0AAV9JPZ1"/>
<dbReference type="FunFam" id="1.10.8.50:FF:000009">
    <property type="entry name" value="Formamidopyrimidine-DNA glycosylase"/>
    <property type="match status" value="1"/>
</dbReference>
<feature type="compositionally biased region" description="Basic residues" evidence="10">
    <location>
        <begin position="427"/>
        <end position="440"/>
    </location>
</feature>
<evidence type="ECO:0000259" key="11">
    <source>
        <dbReference type="PROSITE" id="PS51068"/>
    </source>
</evidence>
<dbReference type="InterPro" id="IPR010979">
    <property type="entry name" value="Ribosomal_uS13-like_H2TH"/>
</dbReference>
<dbReference type="Gene3D" id="1.10.8.50">
    <property type="match status" value="1"/>
</dbReference>
<dbReference type="GO" id="GO:0008534">
    <property type="term" value="F:oxidized purine nucleobase lesion DNA N-glycosylase activity"/>
    <property type="evidence" value="ECO:0007669"/>
    <property type="project" value="UniProtKB-EC"/>
</dbReference>
<feature type="compositionally biased region" description="Low complexity" evidence="10">
    <location>
        <begin position="445"/>
        <end position="456"/>
    </location>
</feature>
<keyword evidence="9" id="KW-0326">Glycosidase</keyword>
<keyword evidence="6" id="KW-0234">DNA repair</keyword>
<proteinExistence type="inferred from homology"/>
<evidence type="ECO:0000256" key="7">
    <source>
        <dbReference type="ARBA" id="ARBA00023239"/>
    </source>
</evidence>
<evidence type="ECO:0000313" key="13">
    <source>
        <dbReference type="Proteomes" id="UP001324427"/>
    </source>
</evidence>
<reference evidence="12 13" key="1">
    <citation type="submission" date="2021-11" db="EMBL/GenBank/DDBJ databases">
        <title>Black yeast isolated from Biological Soil Crust.</title>
        <authorList>
            <person name="Kurbessoian T."/>
        </authorList>
    </citation>
    <scope>NUCLEOTIDE SEQUENCE [LARGE SCALE GENOMIC DNA]</scope>
    <source>
        <strain evidence="12 13">CCFEE 5522</strain>
    </source>
</reference>
<comment type="similarity">
    <text evidence="2">Belongs to the FPG family.</text>
</comment>
<accession>A0AAV9JPZ1</accession>
<dbReference type="PROSITE" id="PS51068">
    <property type="entry name" value="FPG_CAT"/>
    <property type="match status" value="1"/>
</dbReference>
<dbReference type="Pfam" id="PF01149">
    <property type="entry name" value="Fapy_DNA_glyco"/>
    <property type="match status" value="1"/>
</dbReference>
<dbReference type="Gene3D" id="3.20.190.10">
    <property type="entry name" value="MutM-like, N-terminal"/>
    <property type="match status" value="1"/>
</dbReference>